<comment type="caution">
    <text evidence="2">The sequence shown here is derived from an EMBL/GenBank/DDBJ whole genome shotgun (WGS) entry which is preliminary data.</text>
</comment>
<dbReference type="AlphaFoldDB" id="A0A926NXS0"/>
<dbReference type="Proteomes" id="UP000598467">
    <property type="component" value="Unassembled WGS sequence"/>
</dbReference>
<gene>
    <name evidence="2" type="ORF">HK439_24045</name>
</gene>
<protein>
    <submittedName>
        <fullName evidence="2">Transposase</fullName>
    </submittedName>
</protein>
<dbReference type="InterPro" id="IPR002525">
    <property type="entry name" value="Transp_IS110-like_N"/>
</dbReference>
<dbReference type="InterPro" id="IPR047650">
    <property type="entry name" value="Transpos_IS110"/>
</dbReference>
<dbReference type="GO" id="GO:0004803">
    <property type="term" value="F:transposase activity"/>
    <property type="evidence" value="ECO:0007669"/>
    <property type="project" value="InterPro"/>
</dbReference>
<dbReference type="Pfam" id="PF01548">
    <property type="entry name" value="DEDD_Tnp_IS110"/>
    <property type="match status" value="1"/>
</dbReference>
<evidence type="ECO:0000259" key="1">
    <source>
        <dbReference type="Pfam" id="PF01548"/>
    </source>
</evidence>
<dbReference type="GO" id="GO:0006313">
    <property type="term" value="P:DNA transposition"/>
    <property type="evidence" value="ECO:0007669"/>
    <property type="project" value="InterPro"/>
</dbReference>
<dbReference type="EMBL" id="JABFCZ010000035">
    <property type="protein sequence ID" value="MBD1549342.1"/>
    <property type="molecule type" value="Genomic_DNA"/>
</dbReference>
<reference evidence="2" key="1">
    <citation type="submission" date="2020-05" db="EMBL/GenBank/DDBJ databases">
        <title>Identification of trans-AT polyketide cluster in two marine bacteria, producers of a novel glutaramide-containing polyketide sesbanimide D and analogs.</title>
        <authorList>
            <person name="Kacar D."/>
            <person name="Rodriguez P."/>
            <person name="Canedo L."/>
            <person name="Gonzalez E."/>
            <person name="Galan B."/>
            <person name="De La Calle F."/>
            <person name="Garcia J.L."/>
        </authorList>
    </citation>
    <scope>NUCLEOTIDE SEQUENCE</scope>
    <source>
        <strain evidence="2">PHM038</strain>
    </source>
</reference>
<evidence type="ECO:0000313" key="3">
    <source>
        <dbReference type="Proteomes" id="UP000598467"/>
    </source>
</evidence>
<proteinExistence type="predicted"/>
<dbReference type="GO" id="GO:0003677">
    <property type="term" value="F:DNA binding"/>
    <property type="evidence" value="ECO:0007669"/>
    <property type="project" value="InterPro"/>
</dbReference>
<organism evidence="2 3">
    <name type="scientific">Roseibium aggregatum</name>
    <dbReference type="NCBI Taxonomy" id="187304"/>
    <lineage>
        <taxon>Bacteria</taxon>
        <taxon>Pseudomonadati</taxon>
        <taxon>Pseudomonadota</taxon>
        <taxon>Alphaproteobacteria</taxon>
        <taxon>Hyphomicrobiales</taxon>
        <taxon>Stappiaceae</taxon>
        <taxon>Roseibium</taxon>
    </lineage>
</organism>
<dbReference type="PANTHER" id="PTHR33055">
    <property type="entry name" value="TRANSPOSASE FOR INSERTION SEQUENCE ELEMENT IS1111A"/>
    <property type="match status" value="1"/>
</dbReference>
<evidence type="ECO:0000313" key="2">
    <source>
        <dbReference type="EMBL" id="MBD1549342.1"/>
    </source>
</evidence>
<name>A0A926NXS0_9HYPH</name>
<feature type="domain" description="Transposase IS110-like N-terminal" evidence="1">
    <location>
        <begin position="22"/>
        <end position="143"/>
    </location>
</feature>
<dbReference type="PANTHER" id="PTHR33055:SF3">
    <property type="entry name" value="PUTATIVE TRANSPOSASE FOR IS117-RELATED"/>
    <property type="match status" value="1"/>
</dbReference>
<accession>A0A926NXS0</accession>
<sequence length="171" mass="18970">MVSVLWTVSIFTSNRSCARAKKLAVATDPNALYAALADHADGLVRAGVEASSLGVWVHRELQSRGLPMITVEARHMRHSLSAMRNKTDRNDARGIGQMMRLGWFRAVHVKCVENQKLKTLLANRRLLKRKLIDLENHIRGALRTSACGSERSAGTGSKRACASFWRAPTSY</sequence>